<dbReference type="AlphaFoldDB" id="A0A1H3PUT4"/>
<proteinExistence type="predicted"/>
<evidence type="ECO:0000313" key="2">
    <source>
        <dbReference type="Proteomes" id="UP000198935"/>
    </source>
</evidence>
<reference evidence="2" key="1">
    <citation type="submission" date="2016-10" db="EMBL/GenBank/DDBJ databases">
        <authorList>
            <person name="Varghese N."/>
            <person name="Submissions S."/>
        </authorList>
    </citation>
    <scope>NUCLEOTIDE SEQUENCE [LARGE SCALE GENOMIC DNA]</scope>
    <source>
        <strain evidence="2">SP</strain>
    </source>
</reference>
<dbReference type="STRING" id="1503961.SAMN05421736_105214"/>
<evidence type="ECO:0000313" key="1">
    <source>
        <dbReference type="EMBL" id="SDZ04740.1"/>
    </source>
</evidence>
<gene>
    <name evidence="1" type="ORF">SAMN05421736_105214</name>
</gene>
<protein>
    <submittedName>
        <fullName evidence="1">Uncharacterized protein</fullName>
    </submittedName>
</protein>
<organism evidence="1 2">
    <name type="scientific">Evansella caseinilytica</name>
    <dbReference type="NCBI Taxonomy" id="1503961"/>
    <lineage>
        <taxon>Bacteria</taxon>
        <taxon>Bacillati</taxon>
        <taxon>Bacillota</taxon>
        <taxon>Bacilli</taxon>
        <taxon>Bacillales</taxon>
        <taxon>Bacillaceae</taxon>
        <taxon>Evansella</taxon>
    </lineage>
</organism>
<keyword evidence="2" id="KW-1185">Reference proteome</keyword>
<sequence length="66" mass="7804">MCFLFADSIVKISFFAIDTIDEKIVDIDFKTKKVIQSYEDFKTFLFEMLLEGKENLTDGIFFEFEV</sequence>
<dbReference type="EMBL" id="FNPI01000005">
    <property type="protein sequence ID" value="SDZ04740.1"/>
    <property type="molecule type" value="Genomic_DNA"/>
</dbReference>
<name>A0A1H3PUT4_9BACI</name>
<dbReference type="Proteomes" id="UP000198935">
    <property type="component" value="Unassembled WGS sequence"/>
</dbReference>
<accession>A0A1H3PUT4</accession>